<proteinExistence type="predicted"/>
<evidence type="ECO:0000313" key="3">
    <source>
        <dbReference type="Proteomes" id="UP000199263"/>
    </source>
</evidence>
<dbReference type="Pfam" id="PF04860">
    <property type="entry name" value="Phage_portal"/>
    <property type="match status" value="1"/>
</dbReference>
<dbReference type="InterPro" id="IPR006944">
    <property type="entry name" value="Phage/GTA_portal"/>
</dbReference>
<protein>
    <submittedName>
        <fullName evidence="2">Phage portal protein, HK97 family</fullName>
    </submittedName>
</protein>
<dbReference type="Proteomes" id="UP000199263">
    <property type="component" value="Unassembled WGS sequence"/>
</dbReference>
<name>A0A1I1GTB9_9CLOT</name>
<dbReference type="InterPro" id="IPR006427">
    <property type="entry name" value="Portal_HK97"/>
</dbReference>
<evidence type="ECO:0000313" key="2">
    <source>
        <dbReference type="EMBL" id="SFC14904.1"/>
    </source>
</evidence>
<gene>
    <name evidence="2" type="ORF">SAMN05421842_10157</name>
</gene>
<sequence length="428" mass="48701">MGFLMETRAEEKKPTTLQQLFSGADLSEVDVNRSNILSISAVSSAIELISSTISTLDFKLYKKINKTKIEEIEEDNRLYLLNTEPNFLFNSTQLKKAMVQDLIIDGNTYVNIEKSKNEFKKLNYLESKNVSVMLDTEVIHKDAKLTVQGKEFEVYDFIIATLNTLDGVQGKGILKNNRDLLALALLVQSYLNKNFKSGGGRKGIWQSTKHLGIEEFKQFKQDSKDIQETDEPIILNKELSYTPLTNTNRDMQILEIKRFLAEELRNIFNIPEKLDNDGFKSFIKIVLNPIINSLESAINKALLLEDEKKQGYFFKLDVNELTRADIDTRFLAYKTSLDAGIESVNEIRMKENLEPVNGLDIHKMTIGQALYNSKNGSWFVPNTGVTTKDGEVVNNETDKQTKVDSNSENDRNIGEDKADLQKEKVQNN</sequence>
<dbReference type="EMBL" id="FOMG01000001">
    <property type="protein sequence ID" value="SFC14904.1"/>
    <property type="molecule type" value="Genomic_DNA"/>
</dbReference>
<reference evidence="2 3" key="1">
    <citation type="submission" date="2016-10" db="EMBL/GenBank/DDBJ databases">
        <authorList>
            <person name="de Groot N.N."/>
        </authorList>
    </citation>
    <scope>NUCLEOTIDE SEQUENCE [LARGE SCALE GENOMIC DNA]</scope>
    <source>
        <strain evidence="2 3">DSM 12992</strain>
    </source>
</reference>
<keyword evidence="3" id="KW-1185">Reference proteome</keyword>
<feature type="region of interest" description="Disordered" evidence="1">
    <location>
        <begin position="385"/>
        <end position="428"/>
    </location>
</feature>
<evidence type="ECO:0000256" key="1">
    <source>
        <dbReference type="SAM" id="MobiDB-lite"/>
    </source>
</evidence>
<accession>A0A1I1GTB9</accession>
<dbReference type="STRING" id="119641.SAMN05421842_10157"/>
<dbReference type="AlphaFoldDB" id="A0A1I1GTB9"/>
<dbReference type="OrthoDB" id="9765386at2"/>
<feature type="compositionally biased region" description="Basic and acidic residues" evidence="1">
    <location>
        <begin position="388"/>
        <end position="402"/>
    </location>
</feature>
<dbReference type="RefSeq" id="WP_090087435.1">
    <property type="nucleotide sequence ID" value="NZ_FOMG01000001.1"/>
</dbReference>
<feature type="compositionally biased region" description="Basic and acidic residues" evidence="1">
    <location>
        <begin position="408"/>
        <end position="428"/>
    </location>
</feature>
<dbReference type="NCBIfam" id="TIGR01537">
    <property type="entry name" value="portal_HK97"/>
    <property type="match status" value="1"/>
</dbReference>
<organism evidence="2 3">
    <name type="scientific">Clostridium uliginosum</name>
    <dbReference type="NCBI Taxonomy" id="119641"/>
    <lineage>
        <taxon>Bacteria</taxon>
        <taxon>Bacillati</taxon>
        <taxon>Bacillota</taxon>
        <taxon>Clostridia</taxon>
        <taxon>Eubacteriales</taxon>
        <taxon>Clostridiaceae</taxon>
        <taxon>Clostridium</taxon>
    </lineage>
</organism>